<name>A0ABY0WBK4_9PSED</name>
<dbReference type="CDD" id="cd08650">
    <property type="entry name" value="FMT_core_HypX_N"/>
    <property type="match status" value="1"/>
</dbReference>
<dbReference type="Proteomes" id="UP000199620">
    <property type="component" value="Chromosome I"/>
</dbReference>
<dbReference type="CDD" id="cd08701">
    <property type="entry name" value="FMT_C_HypX"/>
    <property type="match status" value="1"/>
</dbReference>
<dbReference type="EMBL" id="LT629800">
    <property type="protein sequence ID" value="SDU95374.1"/>
    <property type="molecule type" value="Genomic_DNA"/>
</dbReference>
<dbReference type="InterPro" id="IPR005793">
    <property type="entry name" value="Formyl_trans_C"/>
</dbReference>
<evidence type="ECO:0000256" key="1">
    <source>
        <dbReference type="RuleBase" id="RU003707"/>
    </source>
</evidence>
<keyword evidence="5" id="KW-1185">Reference proteome</keyword>
<evidence type="ECO:0000313" key="4">
    <source>
        <dbReference type="EMBL" id="SDU95374.1"/>
    </source>
</evidence>
<dbReference type="PIRSF" id="PIRSF006787">
    <property type="entry name" value="Hydrgn_mat_HoxX"/>
    <property type="match status" value="1"/>
</dbReference>
<dbReference type="PANTHER" id="PTHR43388:SF1">
    <property type="entry name" value="HYDROGENASE MATURATION FACTOR HOXX"/>
    <property type="match status" value="1"/>
</dbReference>
<dbReference type="PANTHER" id="PTHR43388">
    <property type="entry name" value="HYDROGENASE MATURATION FACTOR HOXX"/>
    <property type="match status" value="1"/>
</dbReference>
<dbReference type="InterPro" id="IPR011034">
    <property type="entry name" value="Formyl_transferase-like_C_sf"/>
</dbReference>
<dbReference type="InterPro" id="IPR002376">
    <property type="entry name" value="Formyl_transf_N"/>
</dbReference>
<dbReference type="Pfam" id="PF02911">
    <property type="entry name" value="Formyl_trans_C"/>
    <property type="match status" value="1"/>
</dbReference>
<accession>A0ABY0WBK4</accession>
<evidence type="ECO:0000313" key="5">
    <source>
        <dbReference type="Proteomes" id="UP000199620"/>
    </source>
</evidence>
<feature type="domain" description="Formyl transferase N-terminal" evidence="2">
    <location>
        <begin position="54"/>
        <end position="150"/>
    </location>
</feature>
<dbReference type="Pfam" id="PF00378">
    <property type="entry name" value="ECH_1"/>
    <property type="match status" value="1"/>
</dbReference>
<feature type="domain" description="Formyl transferase C-terminal" evidence="3">
    <location>
        <begin position="193"/>
        <end position="279"/>
    </location>
</feature>
<dbReference type="InterPro" id="IPR001753">
    <property type="entry name" value="Enoyl-CoA_hydra/iso"/>
</dbReference>
<dbReference type="Gene3D" id="3.40.50.12230">
    <property type="match status" value="1"/>
</dbReference>
<gene>
    <name evidence="4" type="ORF">SAMN04490181_2083</name>
</gene>
<dbReference type="PROSITE" id="PS00166">
    <property type="entry name" value="ENOYL_COA_HYDRATASE"/>
    <property type="match status" value="1"/>
</dbReference>
<reference evidence="4 5" key="1">
    <citation type="submission" date="2016-10" db="EMBL/GenBank/DDBJ databases">
        <authorList>
            <person name="Varghese N."/>
            <person name="Submissions S."/>
        </authorList>
    </citation>
    <scope>NUCLEOTIDE SEQUENCE [LARGE SCALE GENOMIC DNA]</scope>
    <source>
        <strain evidence="4 5">BS2771</strain>
    </source>
</reference>
<dbReference type="SUPFAM" id="SSF50486">
    <property type="entry name" value="FMT C-terminal domain-like"/>
    <property type="match status" value="1"/>
</dbReference>
<dbReference type="CDD" id="cd06558">
    <property type="entry name" value="crotonase-like"/>
    <property type="match status" value="1"/>
</dbReference>
<organism evidence="4 5">
    <name type="scientific">Pseudomonas brenneri</name>
    <dbReference type="NCBI Taxonomy" id="129817"/>
    <lineage>
        <taxon>Bacteria</taxon>
        <taxon>Pseudomonadati</taxon>
        <taxon>Pseudomonadota</taxon>
        <taxon>Gammaproteobacteria</taxon>
        <taxon>Pseudomonadales</taxon>
        <taxon>Pseudomonadaceae</taxon>
        <taxon>Pseudomonas</taxon>
    </lineage>
</organism>
<evidence type="ECO:0000259" key="2">
    <source>
        <dbReference type="Pfam" id="PF00551"/>
    </source>
</evidence>
<dbReference type="SUPFAM" id="SSF53328">
    <property type="entry name" value="Formyltransferase"/>
    <property type="match status" value="1"/>
</dbReference>
<sequence length="586" mass="64716">MESHQPRILKEESVMWSLKIMLLSSAFNGLTQRAWLDLRQAGHEPSVVLFTDEASVCRQIEEAAPDLVICPFLKDRVPQQLWSNPERPVVIIHPGIVGDRGASALDWAITQQVRRWGVTALQAVEEMDAGPVWSTCEFDMPADVRKSELYNGPVSDAALACIRDAVGKFASGFVPTPLDYTQPDVIGRLQPNMKQADRTFSWYDCVRFIKRSIDAADGQPGVLASLAGGQYYLYDAHLDSRRGTPGEILAVQDDAVLVAAGDHSLWIGSLKRKAQPGEETFKLPARHVLAGRLAGIPVLDGSIANQGFDETAYQPIRYRESGHVGELTFEFYNGAMSTEQCQRLVTALRWAKARDTQVLLVRGGRGSFSNGVHLNVIQAAQVPGLEAWANIQAIDDVCQELLTARQLVVSGLTGSAGAGGVMLALAADIVFARAGVVLNPHYKTMGLYGSEYWTYSLPRAVGSEVAHKLIEECLPISALQARQWGMIQDIGPRCPHAFSAWLLQQANSALTDEKFALYRARKATLSLEQIERCRANELAQMQLDMVQDRQQFAEKCRNFVLKRKTCQTPQRLIAPWALTRKTTFVG</sequence>
<dbReference type="InterPro" id="IPR018376">
    <property type="entry name" value="Enoyl-CoA_hyd/isom_CS"/>
</dbReference>
<dbReference type="SUPFAM" id="SSF52096">
    <property type="entry name" value="ClpP/crotonase"/>
    <property type="match status" value="1"/>
</dbReference>
<dbReference type="InterPro" id="IPR009188">
    <property type="entry name" value="NiFe-hyd_mat_HypX/HoxX"/>
</dbReference>
<protein>
    <submittedName>
        <fullName evidence="4">Methionyl-tRNA formyltransferase</fullName>
    </submittedName>
</protein>
<evidence type="ECO:0000259" key="3">
    <source>
        <dbReference type="Pfam" id="PF02911"/>
    </source>
</evidence>
<dbReference type="Pfam" id="PF00551">
    <property type="entry name" value="Formyl_trans_N"/>
    <property type="match status" value="1"/>
</dbReference>
<dbReference type="InterPro" id="IPR029045">
    <property type="entry name" value="ClpP/crotonase-like_dom_sf"/>
</dbReference>
<dbReference type="Gene3D" id="3.90.226.10">
    <property type="entry name" value="2-enoyl-CoA Hydratase, Chain A, domain 1"/>
    <property type="match status" value="1"/>
</dbReference>
<proteinExistence type="inferred from homology"/>
<comment type="similarity">
    <text evidence="1">Belongs to the enoyl-CoA hydratase/isomerase family.</text>
</comment>
<dbReference type="InterPro" id="IPR036477">
    <property type="entry name" value="Formyl_transf_N_sf"/>
</dbReference>
<dbReference type="InterPro" id="IPR047180">
    <property type="entry name" value="HoxX-like"/>
</dbReference>